<dbReference type="AlphaFoldDB" id="A0A8J3NDC6"/>
<dbReference type="EMBL" id="BOMB01000040">
    <property type="protein sequence ID" value="GID15199.1"/>
    <property type="molecule type" value="Genomic_DNA"/>
</dbReference>
<evidence type="ECO:0000256" key="1">
    <source>
        <dbReference type="SAM" id="Phobius"/>
    </source>
</evidence>
<sequence>MARGTDRRRDALLAPGERWGWEYRLVAPAVPDEGREDGPAVPEPEWALPAADRYAAGVRSTHRYRWPAVGAAGLAAVCLALAPLLPVVGIVAAVCAGLALTATALAVVPRMAAVRAADAAYADWVDGCPPAPGPAPVPPEPAPVGRWCAVGPVAAERVDVYGGTDTGRAELLSTLAGSVIGSGGSVTVLDLTGESAARDLVRLAGAAGHRLDLLSLPDHLPAVGLLSGLAAGQVGTVLAEAVHAVDRDPDTGDRSADATLVGQAVAALRGTLTFRRVAAALLALAGTDRPDPRLTAAEHAHLAAVRGQAATAAAGPRLRRLAAAASQLALLEEHDPGVRPYRDPHAQLRVMQLLGCDPELSTGLLAQVLLGTLLHQVRRQKPGDGPPRLLVVVGADGLRRAQLERLDALTRRRGIRLVVMYRRLRADAVAPTGTDATLVLRQDTEPASAHAAALIGGAALLRADGVRTDATPAHLTDLPETAYVLLDPHDPGTPRLLYSRPGTT</sequence>
<feature type="transmembrane region" description="Helical" evidence="1">
    <location>
        <begin position="64"/>
        <end position="82"/>
    </location>
</feature>
<proteinExistence type="predicted"/>
<keyword evidence="1" id="KW-1133">Transmembrane helix</keyword>
<keyword evidence="1" id="KW-0812">Transmembrane</keyword>
<accession>A0A8J3NDC6</accession>
<evidence type="ECO:0000313" key="2">
    <source>
        <dbReference type="EMBL" id="GID15199.1"/>
    </source>
</evidence>
<gene>
    <name evidence="2" type="ORF">Aru02nite_60880</name>
</gene>
<dbReference type="Proteomes" id="UP000612808">
    <property type="component" value="Unassembled WGS sequence"/>
</dbReference>
<organism evidence="2 3">
    <name type="scientific">Actinocatenispora rupis</name>
    <dbReference type="NCBI Taxonomy" id="519421"/>
    <lineage>
        <taxon>Bacteria</taxon>
        <taxon>Bacillati</taxon>
        <taxon>Actinomycetota</taxon>
        <taxon>Actinomycetes</taxon>
        <taxon>Micromonosporales</taxon>
        <taxon>Micromonosporaceae</taxon>
        <taxon>Actinocatenispora</taxon>
    </lineage>
</organism>
<evidence type="ECO:0000313" key="3">
    <source>
        <dbReference type="Proteomes" id="UP000612808"/>
    </source>
</evidence>
<name>A0A8J3NDC6_9ACTN</name>
<reference evidence="2" key="1">
    <citation type="submission" date="2021-01" db="EMBL/GenBank/DDBJ databases">
        <title>Whole genome shotgun sequence of Actinocatenispora rupis NBRC 107355.</title>
        <authorList>
            <person name="Komaki H."/>
            <person name="Tamura T."/>
        </authorList>
    </citation>
    <scope>NUCLEOTIDE SEQUENCE</scope>
    <source>
        <strain evidence="2">NBRC 107355</strain>
    </source>
</reference>
<protein>
    <submittedName>
        <fullName evidence="2">Uncharacterized protein</fullName>
    </submittedName>
</protein>
<keyword evidence="3" id="KW-1185">Reference proteome</keyword>
<keyword evidence="1" id="KW-0472">Membrane</keyword>
<comment type="caution">
    <text evidence="2">The sequence shown here is derived from an EMBL/GenBank/DDBJ whole genome shotgun (WGS) entry which is preliminary data.</text>
</comment>
<dbReference type="RefSeq" id="WP_203663400.1">
    <property type="nucleotide sequence ID" value="NZ_BAAAZM010000043.1"/>
</dbReference>